<dbReference type="EMBL" id="LN890563">
    <property type="protein sequence ID" value="CUS22002.1"/>
    <property type="molecule type" value="Genomic_DNA"/>
</dbReference>
<sequence length="460" mass="51052">MKNMKDEPFRLAVLGGCGTGKSSLVSRLTVDMVHEVHYPTHKQNNWLFTFEPENTLAKTIMDEQPHKRRLLQSGKSDRSFFKSPQVTPHILLSPVLFQAFAEEWTEAKALARQPAAKLEGRVSAANNRFYKYQDPPEHECLDQSKTTLTNSDTNILRTQLHTALPASEDLCPIPSGYKPPNIKPVTVDVVDTPGFKPDMVVPFLEVSMFRNLDKDVLKGLADEPRRPVSTTSLLVASGASELNGKINGYIFVYSAVPELNKGALPPGYDTTCQEESVSSPSQDPDCSSLRSVTSASSATSSIGREVDGGLSLLTTIRNCILDAWSEFRDYQDRWSQGKEGDVYSLMYSFKQMWKNQSARNEKLKQLRSFHTKPNALTWDASSPDSPPPCIIICTHVNDQLASPLLIERGKDLALQWGCTFVGVDTVDDYNVDVALGLILREAAERENIIKLSGKGKSKAR</sequence>
<evidence type="ECO:0000313" key="3">
    <source>
        <dbReference type="Proteomes" id="UP000236544"/>
    </source>
</evidence>
<dbReference type="SUPFAM" id="SSF52540">
    <property type="entry name" value="P-loop containing nucleoside triphosphate hydrolases"/>
    <property type="match status" value="1"/>
</dbReference>
<proteinExistence type="predicted"/>
<accession>A0A0P1KPQ3</accession>
<gene>
    <name evidence="2" type="ORF">LAQU0_S04e05930g</name>
</gene>
<name>A0A0P1KPQ3_9SACH</name>
<dbReference type="AlphaFoldDB" id="A0A0P1KPQ3"/>
<dbReference type="Proteomes" id="UP000236544">
    <property type="component" value="Unassembled WGS sequence"/>
</dbReference>
<organism evidence="2 3">
    <name type="scientific">Lachancea quebecensis</name>
    <dbReference type="NCBI Taxonomy" id="1654605"/>
    <lineage>
        <taxon>Eukaryota</taxon>
        <taxon>Fungi</taxon>
        <taxon>Dikarya</taxon>
        <taxon>Ascomycota</taxon>
        <taxon>Saccharomycotina</taxon>
        <taxon>Saccharomycetes</taxon>
        <taxon>Saccharomycetales</taxon>
        <taxon>Saccharomycetaceae</taxon>
        <taxon>Lachancea</taxon>
    </lineage>
</organism>
<feature type="region of interest" description="Disordered" evidence="1">
    <location>
        <begin position="270"/>
        <end position="291"/>
    </location>
</feature>
<keyword evidence="3" id="KW-1185">Reference proteome</keyword>
<feature type="compositionally biased region" description="Polar residues" evidence="1">
    <location>
        <begin position="270"/>
        <end position="285"/>
    </location>
</feature>
<protein>
    <submittedName>
        <fullName evidence="2">LAQU0S04e05930g1_1</fullName>
    </submittedName>
</protein>
<reference evidence="3" key="1">
    <citation type="submission" date="2015-10" db="EMBL/GenBank/DDBJ databases">
        <authorList>
            <person name="Devillers H."/>
        </authorList>
    </citation>
    <scope>NUCLEOTIDE SEQUENCE [LARGE SCALE GENOMIC DNA]</scope>
</reference>
<dbReference type="OrthoDB" id="3995714at2759"/>
<evidence type="ECO:0000256" key="1">
    <source>
        <dbReference type="SAM" id="MobiDB-lite"/>
    </source>
</evidence>
<dbReference type="InterPro" id="IPR027417">
    <property type="entry name" value="P-loop_NTPase"/>
</dbReference>
<evidence type="ECO:0000313" key="2">
    <source>
        <dbReference type="EMBL" id="CUS22002.1"/>
    </source>
</evidence>